<gene>
    <name evidence="1" type="ORF">EDD40_1566</name>
</gene>
<keyword evidence="2" id="KW-1185">Reference proteome</keyword>
<comment type="caution">
    <text evidence="1">The sequence shown here is derived from an EMBL/GenBank/DDBJ whole genome shotgun (WGS) entry which is preliminary data.</text>
</comment>
<dbReference type="Proteomes" id="UP000268727">
    <property type="component" value="Unassembled WGS sequence"/>
</dbReference>
<proteinExistence type="predicted"/>
<reference evidence="1 2" key="1">
    <citation type="submission" date="2018-11" db="EMBL/GenBank/DDBJ databases">
        <title>Sequencing the genomes of 1000 actinobacteria strains.</title>
        <authorList>
            <person name="Klenk H.-P."/>
        </authorList>
    </citation>
    <scope>NUCLEOTIDE SEQUENCE [LARGE SCALE GENOMIC DNA]</scope>
    <source>
        <strain evidence="1 2">DSM 44231</strain>
    </source>
</reference>
<sequence length="309" mass="33908">MITATSFPTPDLARRDPGQDLRVQVFAELQADRAESVRLDLARDWHRLTRLQRVEQLRRTYDALIDWRYHLAAAAPGRLGAGIPMVAERFRTAITRDEPRIDRVGYLGRLRHGATWDEHSRTYVGGTSTPAHEIMLHYGRVAHARMDAAPVDDVLVNRIVLPDGREVLGTTLARGFRATVLAADLVRRVAASGRDASRMETGGDGVYLVTAGPDVRATLETAALYLLADDDALTPDGALPAIQAARYLLVHAPRTYKGSDAVIRVLLVAVGSMLLRRQLVLEHDMDLRCLVGDQASATAMPADTRLAPA</sequence>
<accession>A0A3N1H185</accession>
<evidence type="ECO:0000313" key="1">
    <source>
        <dbReference type="EMBL" id="ROP36301.1"/>
    </source>
</evidence>
<name>A0A3N1H185_9PSEU</name>
<dbReference type="RefSeq" id="WP_170184994.1">
    <property type="nucleotide sequence ID" value="NZ_RJKM01000001.1"/>
</dbReference>
<dbReference type="AlphaFoldDB" id="A0A3N1H185"/>
<evidence type="ECO:0000313" key="2">
    <source>
        <dbReference type="Proteomes" id="UP000268727"/>
    </source>
</evidence>
<protein>
    <submittedName>
        <fullName evidence="1">Uncharacterized protein</fullName>
    </submittedName>
</protein>
<dbReference type="EMBL" id="RJKM01000001">
    <property type="protein sequence ID" value="ROP36301.1"/>
    <property type="molecule type" value="Genomic_DNA"/>
</dbReference>
<organism evidence="1 2">
    <name type="scientific">Saccharothrix texasensis</name>
    <dbReference type="NCBI Taxonomy" id="103734"/>
    <lineage>
        <taxon>Bacteria</taxon>
        <taxon>Bacillati</taxon>
        <taxon>Actinomycetota</taxon>
        <taxon>Actinomycetes</taxon>
        <taxon>Pseudonocardiales</taxon>
        <taxon>Pseudonocardiaceae</taxon>
        <taxon>Saccharothrix</taxon>
    </lineage>
</organism>